<reference evidence="1" key="1">
    <citation type="submission" date="2023-11" db="EMBL/GenBank/DDBJ databases">
        <authorList>
            <person name="Poullet M."/>
        </authorList>
    </citation>
    <scope>NUCLEOTIDE SEQUENCE</scope>
    <source>
        <strain evidence="1">E1834</strain>
    </source>
</reference>
<accession>A0ACB0ZG14</accession>
<sequence>MIKHCDLFKKEKEAYLEKQKQLEDEQKLAMTSKSIELSIDEKMSSNTSDFMPRSEVIKKLRIRGLPIRLFAESDEEALKRLRIELEKPDFNVGLKNDFQAALLQVENEEVMEKIAKGTNNTNEAEKLNIVIEETEEDATWEQIQKGASSLGEGDDNKDCDLIFAFINYIMKRWAKELNARPEQIKRSPAGKVQAGMQKQTVEHMNPLVKSLEKHSVNSDIRAHLTTITRVVVKSVPTQGQNLEELLDILIVIHLVLYHLTLKFFFRFCVLDKDYIQANNAYMEMAIGNAPWPVGVTRSGIHQRPGSSKAYASNVAHVMNDETQRKYIHGLKRVLSKCQDFFPTDPSKCVGYVKKHG</sequence>
<comment type="caution">
    <text evidence="1">The sequence shown here is derived from an EMBL/GenBank/DDBJ whole genome shotgun (WGS) entry which is preliminary data.</text>
</comment>
<gene>
    <name evidence="1" type="ORF">MENTE1834_LOCUS24243</name>
</gene>
<evidence type="ECO:0000313" key="1">
    <source>
        <dbReference type="EMBL" id="CAK5077333.1"/>
    </source>
</evidence>
<keyword evidence="2" id="KW-1185">Reference proteome</keyword>
<evidence type="ECO:0000313" key="2">
    <source>
        <dbReference type="Proteomes" id="UP001497535"/>
    </source>
</evidence>
<protein>
    <submittedName>
        <fullName evidence="1">Uncharacterized protein</fullName>
    </submittedName>
</protein>
<dbReference type="Proteomes" id="UP001497535">
    <property type="component" value="Unassembled WGS sequence"/>
</dbReference>
<organism evidence="1 2">
    <name type="scientific">Meloidogyne enterolobii</name>
    <name type="common">Root-knot nematode worm</name>
    <name type="synonym">Meloidogyne mayaguensis</name>
    <dbReference type="NCBI Taxonomy" id="390850"/>
    <lineage>
        <taxon>Eukaryota</taxon>
        <taxon>Metazoa</taxon>
        <taxon>Ecdysozoa</taxon>
        <taxon>Nematoda</taxon>
        <taxon>Chromadorea</taxon>
        <taxon>Rhabditida</taxon>
        <taxon>Tylenchina</taxon>
        <taxon>Tylenchomorpha</taxon>
        <taxon>Tylenchoidea</taxon>
        <taxon>Meloidogynidae</taxon>
        <taxon>Meloidogyninae</taxon>
        <taxon>Meloidogyne</taxon>
    </lineage>
</organism>
<proteinExistence type="predicted"/>
<dbReference type="EMBL" id="CAVMJV010000032">
    <property type="protein sequence ID" value="CAK5077333.1"/>
    <property type="molecule type" value="Genomic_DNA"/>
</dbReference>
<name>A0ACB0ZG14_MELEN</name>